<dbReference type="AlphaFoldDB" id="A0AAD6NJP2"/>
<dbReference type="EMBL" id="JAQGDS010000003">
    <property type="protein sequence ID" value="KAJ6261956.1"/>
    <property type="molecule type" value="Genomic_DNA"/>
</dbReference>
<proteinExistence type="predicted"/>
<accession>A0AAD6NJP2</accession>
<evidence type="ECO:0000313" key="2">
    <source>
        <dbReference type="Proteomes" id="UP001221413"/>
    </source>
</evidence>
<sequence>MYIPYGTVYVRVSTPKYSTVRYGAVQYTQHELATNWQLLLEKGYVFSDISHPALKCSQFSHIPAARQVISVQAVDRPREIGKWKRPGAGGLANSSTPVLEREIAMFDSTVARSRCRADSKDGFEGA</sequence>
<comment type="caution">
    <text evidence="1">The sequence shown here is derived from an EMBL/GenBank/DDBJ whole genome shotgun (WGS) entry which is preliminary data.</text>
</comment>
<organism evidence="1 2">
    <name type="scientific">Drechslerella dactyloides</name>
    <name type="common">Nematode-trapping fungus</name>
    <name type="synonym">Arthrobotrys dactyloides</name>
    <dbReference type="NCBI Taxonomy" id="74499"/>
    <lineage>
        <taxon>Eukaryota</taxon>
        <taxon>Fungi</taxon>
        <taxon>Dikarya</taxon>
        <taxon>Ascomycota</taxon>
        <taxon>Pezizomycotina</taxon>
        <taxon>Orbiliomycetes</taxon>
        <taxon>Orbiliales</taxon>
        <taxon>Orbiliaceae</taxon>
        <taxon>Drechslerella</taxon>
    </lineage>
</organism>
<dbReference type="Proteomes" id="UP001221413">
    <property type="component" value="Unassembled WGS sequence"/>
</dbReference>
<reference evidence="1" key="1">
    <citation type="submission" date="2023-01" db="EMBL/GenBank/DDBJ databases">
        <title>The chitinases involved in constricting ring structure development in the nematode-trapping fungus Drechslerella dactyloides.</title>
        <authorList>
            <person name="Wang R."/>
            <person name="Zhang L."/>
            <person name="Tang P."/>
            <person name="Li S."/>
            <person name="Liang L."/>
        </authorList>
    </citation>
    <scope>NUCLEOTIDE SEQUENCE</scope>
    <source>
        <strain evidence="1">YMF1.00031</strain>
    </source>
</reference>
<evidence type="ECO:0000313" key="1">
    <source>
        <dbReference type="EMBL" id="KAJ6261956.1"/>
    </source>
</evidence>
<keyword evidence="2" id="KW-1185">Reference proteome</keyword>
<gene>
    <name evidence="1" type="ORF">Dda_2755</name>
</gene>
<name>A0AAD6NJP2_DREDA</name>
<protein>
    <submittedName>
        <fullName evidence="1">Uncharacterized protein</fullName>
    </submittedName>
</protein>